<feature type="region of interest" description="Disordered" evidence="1">
    <location>
        <begin position="1"/>
        <end position="43"/>
    </location>
</feature>
<reference evidence="2" key="1">
    <citation type="submission" date="2016-05" db="EMBL/GenBank/DDBJ databases">
        <authorList>
            <person name="Lavstsen T."/>
            <person name="Jespersen J.S."/>
        </authorList>
    </citation>
    <scope>NUCLEOTIDE SEQUENCE</scope>
    <source>
        <tissue evidence="2">Brain</tissue>
    </source>
</reference>
<protein>
    <submittedName>
        <fullName evidence="2">Regulator of G-protein signaling 3a</fullName>
    </submittedName>
</protein>
<proteinExistence type="predicted"/>
<feature type="non-terminal residue" evidence="2">
    <location>
        <position position="1"/>
    </location>
</feature>
<dbReference type="EMBL" id="HAEE01004364">
    <property type="protein sequence ID" value="SBR24384.1"/>
    <property type="molecule type" value="Transcribed_RNA"/>
</dbReference>
<sequence length="43" mass="4736">GAAGRNSSLKPRTHPDWMVEAPPPPCCLTFKRQTPTTVRQTDS</sequence>
<feature type="compositionally biased region" description="Polar residues" evidence="1">
    <location>
        <begin position="1"/>
        <end position="10"/>
    </location>
</feature>
<evidence type="ECO:0000313" key="2">
    <source>
        <dbReference type="EMBL" id="SBR24384.1"/>
    </source>
</evidence>
<feature type="compositionally biased region" description="Polar residues" evidence="1">
    <location>
        <begin position="31"/>
        <end position="43"/>
    </location>
</feature>
<gene>
    <name evidence="2" type="primary">RGS3A</name>
</gene>
<accession>A0A1A8JYD2</accession>
<name>A0A1A8JYD2_NOTKU</name>
<dbReference type="AlphaFoldDB" id="A0A1A8JYD2"/>
<reference evidence="2" key="2">
    <citation type="submission" date="2016-06" db="EMBL/GenBank/DDBJ databases">
        <title>The genome of a short-lived fish provides insights into sex chromosome evolution and the genetic control of aging.</title>
        <authorList>
            <person name="Reichwald K."/>
            <person name="Felder M."/>
            <person name="Petzold A."/>
            <person name="Koch P."/>
            <person name="Groth M."/>
            <person name="Platzer M."/>
        </authorList>
    </citation>
    <scope>NUCLEOTIDE SEQUENCE</scope>
    <source>
        <tissue evidence="2">Brain</tissue>
    </source>
</reference>
<evidence type="ECO:0000256" key="1">
    <source>
        <dbReference type="SAM" id="MobiDB-lite"/>
    </source>
</evidence>
<organism evidence="2">
    <name type="scientific">Nothobranchius kuhntae</name>
    <name type="common">Beira killifish</name>
    <dbReference type="NCBI Taxonomy" id="321403"/>
    <lineage>
        <taxon>Eukaryota</taxon>
        <taxon>Metazoa</taxon>
        <taxon>Chordata</taxon>
        <taxon>Craniata</taxon>
        <taxon>Vertebrata</taxon>
        <taxon>Euteleostomi</taxon>
        <taxon>Actinopterygii</taxon>
        <taxon>Neopterygii</taxon>
        <taxon>Teleostei</taxon>
        <taxon>Neoteleostei</taxon>
        <taxon>Acanthomorphata</taxon>
        <taxon>Ovalentaria</taxon>
        <taxon>Atherinomorphae</taxon>
        <taxon>Cyprinodontiformes</taxon>
        <taxon>Nothobranchiidae</taxon>
        <taxon>Nothobranchius</taxon>
    </lineage>
</organism>